<dbReference type="AlphaFoldDB" id="A0A6A5UGM9"/>
<dbReference type="PANTHER" id="PTHR42085">
    <property type="entry name" value="F-BOX DOMAIN-CONTAINING PROTEIN"/>
    <property type="match status" value="1"/>
</dbReference>
<dbReference type="OrthoDB" id="4790878at2759"/>
<evidence type="ECO:0000313" key="1">
    <source>
        <dbReference type="EMBL" id="KAF1963794.1"/>
    </source>
</evidence>
<dbReference type="PANTHER" id="PTHR42085:SF1">
    <property type="entry name" value="F-BOX DOMAIN-CONTAINING PROTEIN"/>
    <property type="match status" value="1"/>
</dbReference>
<evidence type="ECO:0000313" key="2">
    <source>
        <dbReference type="Proteomes" id="UP000800035"/>
    </source>
</evidence>
<sequence length="271" mass="30890">METQVPESLLSSSAKTLETTMNLSANLKTAHEREAATQRNQTTRFLRLAPELRNRIYNYVFSDDIVDVRPDKTHGKTVFRLYQYQPYRKGSDIRAQDTPQELSPLKYVCRQLHFETRGMGLGNKTLYFPRGSQPTDFATYGMRASVLFLSMCSPSSKAKITDIMDDEVMDVTWELTQIDPLADFCRAHPSARVGLRMDSDDLLMFTHMTMLTAALRKKMSIFAQDAVFGLPRSVRGIFEFMGLNWDKPTAPDNFRVTLIDNSASSFLREGI</sequence>
<dbReference type="EMBL" id="ML976977">
    <property type="protein sequence ID" value="KAF1963794.1"/>
    <property type="molecule type" value="Genomic_DNA"/>
</dbReference>
<name>A0A6A5UGM9_9PLEO</name>
<reference evidence="1" key="1">
    <citation type="journal article" date="2020" name="Stud. Mycol.">
        <title>101 Dothideomycetes genomes: a test case for predicting lifestyles and emergence of pathogens.</title>
        <authorList>
            <person name="Haridas S."/>
            <person name="Albert R."/>
            <person name="Binder M."/>
            <person name="Bloem J."/>
            <person name="Labutti K."/>
            <person name="Salamov A."/>
            <person name="Andreopoulos B."/>
            <person name="Baker S."/>
            <person name="Barry K."/>
            <person name="Bills G."/>
            <person name="Bluhm B."/>
            <person name="Cannon C."/>
            <person name="Castanera R."/>
            <person name="Culley D."/>
            <person name="Daum C."/>
            <person name="Ezra D."/>
            <person name="Gonzalez J."/>
            <person name="Henrissat B."/>
            <person name="Kuo A."/>
            <person name="Liang C."/>
            <person name="Lipzen A."/>
            <person name="Lutzoni F."/>
            <person name="Magnuson J."/>
            <person name="Mondo S."/>
            <person name="Nolan M."/>
            <person name="Ohm R."/>
            <person name="Pangilinan J."/>
            <person name="Park H.-J."/>
            <person name="Ramirez L."/>
            <person name="Alfaro M."/>
            <person name="Sun H."/>
            <person name="Tritt A."/>
            <person name="Yoshinaga Y."/>
            <person name="Zwiers L.-H."/>
            <person name="Turgeon B."/>
            <person name="Goodwin S."/>
            <person name="Spatafora J."/>
            <person name="Crous P."/>
            <person name="Grigoriev I."/>
        </authorList>
    </citation>
    <scope>NUCLEOTIDE SEQUENCE</scope>
    <source>
        <strain evidence="1">CBS 675.92</strain>
    </source>
</reference>
<protein>
    <submittedName>
        <fullName evidence="1">Uncharacterized protein</fullName>
    </submittedName>
</protein>
<dbReference type="Proteomes" id="UP000800035">
    <property type="component" value="Unassembled WGS sequence"/>
</dbReference>
<organism evidence="1 2">
    <name type="scientific">Byssothecium circinans</name>
    <dbReference type="NCBI Taxonomy" id="147558"/>
    <lineage>
        <taxon>Eukaryota</taxon>
        <taxon>Fungi</taxon>
        <taxon>Dikarya</taxon>
        <taxon>Ascomycota</taxon>
        <taxon>Pezizomycotina</taxon>
        <taxon>Dothideomycetes</taxon>
        <taxon>Pleosporomycetidae</taxon>
        <taxon>Pleosporales</taxon>
        <taxon>Massarineae</taxon>
        <taxon>Massarinaceae</taxon>
        <taxon>Byssothecium</taxon>
    </lineage>
</organism>
<proteinExistence type="predicted"/>
<dbReference type="InterPro" id="IPR038883">
    <property type="entry name" value="AN11006-like"/>
</dbReference>
<keyword evidence="2" id="KW-1185">Reference proteome</keyword>
<gene>
    <name evidence="1" type="ORF">CC80DRAFT_498909</name>
</gene>
<accession>A0A6A5UGM9</accession>